<dbReference type="KEGG" id="pgri:PgNI_10615"/>
<proteinExistence type="predicted"/>
<dbReference type="GO" id="GO:0004672">
    <property type="term" value="F:protein kinase activity"/>
    <property type="evidence" value="ECO:0007669"/>
    <property type="project" value="InterPro"/>
</dbReference>
<dbReference type="Gene3D" id="1.25.40.20">
    <property type="entry name" value="Ankyrin repeat-containing domain"/>
    <property type="match status" value="3"/>
</dbReference>
<dbReference type="InterPro" id="IPR011009">
    <property type="entry name" value="Kinase-like_dom_sf"/>
</dbReference>
<feature type="repeat" description="ANK" evidence="3">
    <location>
        <begin position="1153"/>
        <end position="1185"/>
    </location>
</feature>
<dbReference type="InterPro" id="IPR036770">
    <property type="entry name" value="Ankyrin_rpt-contain_sf"/>
</dbReference>
<dbReference type="PANTHER" id="PTHR24198">
    <property type="entry name" value="ANKYRIN REPEAT AND PROTEIN KINASE DOMAIN-CONTAINING PROTEIN"/>
    <property type="match status" value="1"/>
</dbReference>
<dbReference type="Gene3D" id="1.10.510.10">
    <property type="entry name" value="Transferase(Phosphotransferase) domain 1"/>
    <property type="match status" value="1"/>
</dbReference>
<dbReference type="GeneID" id="41965494"/>
<evidence type="ECO:0000256" key="4">
    <source>
        <dbReference type="SAM" id="MobiDB-lite"/>
    </source>
</evidence>
<reference evidence="7" key="3">
    <citation type="submission" date="2025-08" db="UniProtKB">
        <authorList>
            <consortium name="RefSeq"/>
        </authorList>
    </citation>
    <scope>IDENTIFICATION</scope>
    <source>
        <strain evidence="7">NI907</strain>
    </source>
</reference>
<dbReference type="Pfam" id="PF12796">
    <property type="entry name" value="Ank_2"/>
    <property type="match status" value="2"/>
</dbReference>
<sequence length="1425" mass="158307">MPDVSSFWPESSSFGLYALTKSGSETAESDVNELSPLATNPEASAIFELAVHLNLPSRDVPYLMDIRSSETDLLHPKYGRFSTLTMLGTGATCGVMLYRTGPVDRALCPPGTLIAVKRYHPVHEEQHADAWKKTHQLLWRELITLCHPLLKDDENVCNLIFVIWEDASLLPALALEFAAYGSLEDCLQDIRSYSPSLRKAHLSLDIAAGLTAIHQCGLVHGDIKPANILIYHHNSRLIIAKISDLNGVAPATRYASVAYTMATPSWQAPEVVCTPKELVNYRLADVYSFGMVLATMWTKAGWIPRGGCVIDACLMWNLSRPDRERFIQTVKLMPDDREKSALNISLKMTRAELVELLPLADIIKNTLSTLPLTRSPMEDILRAHFVGFAHAHARVSQPTETNSKIWNDRSGPPLPLLTSYNQQSDKFRRNMFCSILRAAEEREKTISMPFEGFDDLIDRPEDDEQLLLEHIKALFQANRKKFLFNPEARKLGSLAQNLALSLFLGVGIQEDEVMAMRWLSFGALAGDGYCPFWYAIFEASTASRRQEPRTSGPLPQRLWCALAALNGLPSAWKSFATSSPQLRPAMERLMRQMFCGGQRGTRAFDSKSLLTLHESLRQNPELAGLPAFIGQKQDPRGTTPVHIIAASGGVEMLDSLLAKIGSEGFVNIKNSLGETPMFYALRAGRDDIARYLHSKGASVSDVSTEGLTPMHCLSAVMIEDEEAAKLALTFSRGDAKLDTVAFKRDLETAVYTADLAAGTPLFWAAFESRPLLFSALLELHARPGHHIHRRDYDWLVQILACLNQHEMLMGALEVRDRVTEGSDSAKTEKAPTTQQLGQRLEVYYFQTPREWILDGCPRVFYTRLLCSVLAPNPRLLWYRRILHLERLAEAKRRTVELLLRHGAKPEGDDYGEVPLKQAILSRDTVPFKMMLEHLIVSVGRETVEKHFSDHLVYDGQNALMQAIESDAREIFRLLIEKHPSLVNFKSSKDGKTPLHTAASSTWPGLVQALLAKRGDLLTLRDHLGLTAFAEAIMVGPNLEAAAEIARHLTIAGAEVLRAVLGPDPTSGFTLFGQVVMYLARHCSDRGMYRLRFLVQRYGPPSFLPSVGKSCNIFGLVIWQRPMPTHVEAVALHRSLLQYLLELFPDKINYVDDEGMAPLHWATLFCDMPAVELLLKMGANSSLEVAAGAMMGLTAFDLAVNLPQLAALAGIPTLGGKKENDLWQVNLERILKLLSVGDESIATVAEAIARTAPDFGASTKSHEDLVRGKPVPLDEGGSEEYRRRIPREPSSSPSPSPTQDGPPGTSLWSYISVDGLTKFCSAGEGPAIPPERYLKERPVPPAAFAADLQAENRAMIRFRNKMDIISVYASHARQHLPADWGVHIKPDFNAVYYKNIKSGITTSEFPGGLKPVMKNHEVLQRWINSL</sequence>
<dbReference type="InterPro" id="IPR000719">
    <property type="entry name" value="Prot_kinase_dom"/>
</dbReference>
<evidence type="ECO:0000256" key="2">
    <source>
        <dbReference type="ARBA" id="ARBA00023043"/>
    </source>
</evidence>
<reference evidence="7" key="2">
    <citation type="submission" date="2019-10" db="EMBL/GenBank/DDBJ databases">
        <authorList>
            <consortium name="NCBI Genome Project"/>
        </authorList>
    </citation>
    <scope>NUCLEOTIDE SEQUENCE</scope>
    <source>
        <strain evidence="7">NI907</strain>
    </source>
</reference>
<dbReference type="Proteomes" id="UP000515153">
    <property type="component" value="Chromosome VII"/>
</dbReference>
<accession>A0A6P8AX74</accession>
<name>A0A6P8AX74_PYRGI</name>
<dbReference type="Pfam" id="PF00069">
    <property type="entry name" value="Pkinase"/>
    <property type="match status" value="1"/>
</dbReference>
<feature type="repeat" description="ANK" evidence="3">
    <location>
        <begin position="989"/>
        <end position="1021"/>
    </location>
</feature>
<feature type="repeat" description="ANK" evidence="3">
    <location>
        <begin position="672"/>
        <end position="704"/>
    </location>
</feature>
<dbReference type="SMART" id="SM00220">
    <property type="entry name" value="S_TKc"/>
    <property type="match status" value="1"/>
</dbReference>
<organism evidence="6 7">
    <name type="scientific">Pyricularia grisea</name>
    <name type="common">Crabgrass-specific blast fungus</name>
    <name type="synonym">Magnaporthe grisea</name>
    <dbReference type="NCBI Taxonomy" id="148305"/>
    <lineage>
        <taxon>Eukaryota</taxon>
        <taxon>Fungi</taxon>
        <taxon>Dikarya</taxon>
        <taxon>Ascomycota</taxon>
        <taxon>Pezizomycotina</taxon>
        <taxon>Sordariomycetes</taxon>
        <taxon>Sordariomycetidae</taxon>
        <taxon>Magnaporthales</taxon>
        <taxon>Pyriculariaceae</taxon>
        <taxon>Pyricularia</taxon>
    </lineage>
</organism>
<evidence type="ECO:0000256" key="3">
    <source>
        <dbReference type="PROSITE-ProRule" id="PRU00023"/>
    </source>
</evidence>
<evidence type="ECO:0000259" key="5">
    <source>
        <dbReference type="PROSITE" id="PS50011"/>
    </source>
</evidence>
<dbReference type="PROSITE" id="PS00108">
    <property type="entry name" value="PROTEIN_KINASE_ST"/>
    <property type="match status" value="1"/>
</dbReference>
<feature type="domain" description="Protein kinase" evidence="5">
    <location>
        <begin position="81"/>
        <end position="386"/>
    </location>
</feature>
<dbReference type="PROSITE" id="PS50011">
    <property type="entry name" value="PROTEIN_KINASE_DOM"/>
    <property type="match status" value="1"/>
</dbReference>
<dbReference type="PANTHER" id="PTHR24198:SF165">
    <property type="entry name" value="ANKYRIN REPEAT-CONTAINING PROTEIN-RELATED"/>
    <property type="match status" value="1"/>
</dbReference>
<dbReference type="SMART" id="SM00248">
    <property type="entry name" value="ANK"/>
    <property type="match status" value="8"/>
</dbReference>
<evidence type="ECO:0000256" key="1">
    <source>
        <dbReference type="ARBA" id="ARBA00022737"/>
    </source>
</evidence>
<dbReference type="InterPro" id="IPR002110">
    <property type="entry name" value="Ankyrin_rpt"/>
</dbReference>
<evidence type="ECO:0000313" key="6">
    <source>
        <dbReference type="Proteomes" id="UP000515153"/>
    </source>
</evidence>
<dbReference type="PROSITE" id="PS50088">
    <property type="entry name" value="ANK_REPEAT"/>
    <property type="match status" value="3"/>
</dbReference>
<keyword evidence="1" id="KW-0677">Repeat</keyword>
<dbReference type="InterPro" id="IPR008271">
    <property type="entry name" value="Ser/Thr_kinase_AS"/>
</dbReference>
<dbReference type="SUPFAM" id="SSF56112">
    <property type="entry name" value="Protein kinase-like (PK-like)"/>
    <property type="match status" value="1"/>
</dbReference>
<keyword evidence="6" id="KW-1185">Reference proteome</keyword>
<dbReference type="RefSeq" id="XP_030979518.1">
    <property type="nucleotide sequence ID" value="XM_031130588.1"/>
</dbReference>
<gene>
    <name evidence="7" type="ORF">PgNI_10615</name>
</gene>
<evidence type="ECO:0000313" key="7">
    <source>
        <dbReference type="RefSeq" id="XP_030979518.1"/>
    </source>
</evidence>
<dbReference type="SUPFAM" id="SSF48403">
    <property type="entry name" value="Ankyrin repeat"/>
    <property type="match status" value="2"/>
</dbReference>
<feature type="region of interest" description="Disordered" evidence="4">
    <location>
        <begin position="1257"/>
        <end position="1306"/>
    </location>
</feature>
<dbReference type="PROSITE" id="PS50297">
    <property type="entry name" value="ANK_REP_REGION"/>
    <property type="match status" value="2"/>
</dbReference>
<dbReference type="GO" id="GO:0051094">
    <property type="term" value="P:positive regulation of developmental process"/>
    <property type="evidence" value="ECO:0007669"/>
    <property type="project" value="UniProtKB-ARBA"/>
</dbReference>
<protein>
    <recommendedName>
        <fullName evidence="5">Protein kinase domain-containing protein</fullName>
    </recommendedName>
</protein>
<keyword evidence="2 3" id="KW-0040">ANK repeat</keyword>
<dbReference type="GO" id="GO:0005524">
    <property type="term" value="F:ATP binding"/>
    <property type="evidence" value="ECO:0007669"/>
    <property type="project" value="InterPro"/>
</dbReference>
<reference evidence="6 7" key="1">
    <citation type="journal article" date="2019" name="Mol. Biol. Evol.">
        <title>Blast fungal genomes show frequent chromosomal changes, gene gains and losses, and effector gene turnover.</title>
        <authorList>
            <person name="Gomez Luciano L.B."/>
            <person name="Jason Tsai I."/>
            <person name="Chuma I."/>
            <person name="Tosa Y."/>
            <person name="Chen Y.H."/>
            <person name="Li J.Y."/>
            <person name="Li M.Y."/>
            <person name="Jade Lu M.Y."/>
            <person name="Nakayashiki H."/>
            <person name="Li W.H."/>
        </authorList>
    </citation>
    <scope>NUCLEOTIDE SEQUENCE [LARGE SCALE GENOMIC DNA]</scope>
    <source>
        <strain evidence="6 7">NI907</strain>
    </source>
</reference>